<protein>
    <submittedName>
        <fullName evidence="2">Dehydratase</fullName>
    </submittedName>
</protein>
<keyword evidence="3" id="KW-1185">Reference proteome</keyword>
<accession>A0A086P4K1</accession>
<dbReference type="Proteomes" id="UP000024284">
    <property type="component" value="Unassembled WGS sequence"/>
</dbReference>
<name>A0A086P4K1_SPHHM</name>
<evidence type="ECO:0000313" key="2">
    <source>
        <dbReference type="EMBL" id="KFG88319.1"/>
    </source>
</evidence>
<organism evidence="2 3">
    <name type="scientific">Sphingobium herbicidovorans (strain ATCC 700291 / DSM 11019 / CCUG 56400 / KCTC 2939 / LMG 18315 / NBRC 16415 / MH)</name>
    <name type="common">Sphingomonas herbicidovorans</name>
    <dbReference type="NCBI Taxonomy" id="1219045"/>
    <lineage>
        <taxon>Bacteria</taxon>
        <taxon>Pseudomonadati</taxon>
        <taxon>Pseudomonadota</taxon>
        <taxon>Alphaproteobacteria</taxon>
        <taxon>Sphingomonadales</taxon>
        <taxon>Sphingomonadaceae</taxon>
        <taxon>Sphingobium</taxon>
    </lineage>
</organism>
<dbReference type="RefSeq" id="WP_174525919.1">
    <property type="nucleotide sequence ID" value="NZ_BCZD01000016.1"/>
</dbReference>
<feature type="domain" description="SnoaL-like" evidence="1">
    <location>
        <begin position="7"/>
        <end position="132"/>
    </location>
</feature>
<dbReference type="Gene3D" id="3.10.450.50">
    <property type="match status" value="1"/>
</dbReference>
<evidence type="ECO:0000313" key="3">
    <source>
        <dbReference type="Proteomes" id="UP000024284"/>
    </source>
</evidence>
<reference evidence="2" key="1">
    <citation type="submission" date="2014-08" db="EMBL/GenBank/DDBJ databases">
        <title>Draft genome sequences of Sphingobium herbicidovorans.</title>
        <authorList>
            <person name="Gan H.M."/>
            <person name="Gan H.Y."/>
            <person name="Savka M.A."/>
        </authorList>
    </citation>
    <scope>NUCLEOTIDE SEQUENCE [LARGE SCALE GENOMIC DNA]</scope>
    <source>
        <strain evidence="2">NBRC 16415</strain>
    </source>
</reference>
<dbReference type="CDD" id="cd00531">
    <property type="entry name" value="NTF2_like"/>
    <property type="match status" value="1"/>
</dbReference>
<dbReference type="EMBL" id="JFZA02000062">
    <property type="protein sequence ID" value="KFG88319.1"/>
    <property type="molecule type" value="Genomic_DNA"/>
</dbReference>
<proteinExistence type="predicted"/>
<dbReference type="eggNOG" id="ENOG5032R6A">
    <property type="taxonomic scope" value="Bacteria"/>
</dbReference>
<comment type="caution">
    <text evidence="2">The sequence shown here is derived from an EMBL/GenBank/DDBJ whole genome shotgun (WGS) entry which is preliminary data.</text>
</comment>
<dbReference type="STRING" id="76947.GCA_002080435_03826"/>
<dbReference type="AlphaFoldDB" id="A0A086P4K1"/>
<dbReference type="InterPro" id="IPR037401">
    <property type="entry name" value="SnoaL-like"/>
</dbReference>
<dbReference type="InterPro" id="IPR032710">
    <property type="entry name" value="NTF2-like_dom_sf"/>
</dbReference>
<evidence type="ECO:0000259" key="1">
    <source>
        <dbReference type="Pfam" id="PF13577"/>
    </source>
</evidence>
<sequence length="176" mass="20117">MAYTLQQLGDLEDIRTLKHRYFRGIDTADMALLADLFTEDLSVDYRGGTYRVRLQGRDNMLEFLANSFHSDGVAMHHGHMPEITLTGDDSAEGIWYLEDIFINKALGSHTIGSAIYKDVYRRENGAWKIARTEYDRVFEMIRPLAADAQITSHHLATAGRKPEERTDISHLIEWTA</sequence>
<dbReference type="Pfam" id="PF13577">
    <property type="entry name" value="SnoaL_4"/>
    <property type="match status" value="1"/>
</dbReference>
<gene>
    <name evidence="2" type="ORF">BV98_003902</name>
</gene>
<dbReference type="SUPFAM" id="SSF54427">
    <property type="entry name" value="NTF2-like"/>
    <property type="match status" value="1"/>
</dbReference>
<dbReference type="PATRIC" id="fig|1219045.3.peg.3960"/>